<proteinExistence type="predicted"/>
<dbReference type="AlphaFoldDB" id="A0A0F9H598"/>
<evidence type="ECO:0000313" key="1">
    <source>
        <dbReference type="EMBL" id="KKM06240.1"/>
    </source>
</evidence>
<comment type="caution">
    <text evidence="1">The sequence shown here is derived from an EMBL/GenBank/DDBJ whole genome shotgun (WGS) entry which is preliminary data.</text>
</comment>
<accession>A0A0F9H598</accession>
<protein>
    <submittedName>
        <fullName evidence="1">Uncharacterized protein</fullName>
    </submittedName>
</protein>
<name>A0A0F9H598_9ZZZZ</name>
<dbReference type="EMBL" id="LAZR01016042">
    <property type="protein sequence ID" value="KKM06240.1"/>
    <property type="molecule type" value="Genomic_DNA"/>
</dbReference>
<sequence>MVLKKKFVTQPSAIASYPFVDVEEGTGNQIYYLCKTAISGATSNILTADLLYSDPVETFYPVPSTAMAEVSNEDFDLTVFNAPKRIRGTANINMGLTLVGNASEYAWAYLKFILHKVSDGGETPIGTVISETRIEAGTTGYYVLNLPMSLTQTNLKKEITLD</sequence>
<reference evidence="1" key="1">
    <citation type="journal article" date="2015" name="Nature">
        <title>Complex archaea that bridge the gap between prokaryotes and eukaryotes.</title>
        <authorList>
            <person name="Spang A."/>
            <person name="Saw J.H."/>
            <person name="Jorgensen S.L."/>
            <person name="Zaremba-Niedzwiedzka K."/>
            <person name="Martijn J."/>
            <person name="Lind A.E."/>
            <person name="van Eijk R."/>
            <person name="Schleper C."/>
            <person name="Guy L."/>
            <person name="Ettema T.J."/>
        </authorList>
    </citation>
    <scope>NUCLEOTIDE SEQUENCE</scope>
</reference>
<organism evidence="1">
    <name type="scientific">marine sediment metagenome</name>
    <dbReference type="NCBI Taxonomy" id="412755"/>
    <lineage>
        <taxon>unclassified sequences</taxon>
        <taxon>metagenomes</taxon>
        <taxon>ecological metagenomes</taxon>
    </lineage>
</organism>
<gene>
    <name evidence="1" type="ORF">LCGC14_1745990</name>
</gene>